<comment type="caution">
    <text evidence="2">The sequence shown here is derived from an EMBL/GenBank/DDBJ whole genome shotgun (WGS) entry which is preliminary data.</text>
</comment>
<dbReference type="GO" id="GO:0015031">
    <property type="term" value="P:protein transport"/>
    <property type="evidence" value="ECO:0007669"/>
    <property type="project" value="InterPro"/>
</dbReference>
<name>A0A2G3E978_9FIRM</name>
<dbReference type="AlphaFoldDB" id="A0A2G3E978"/>
<evidence type="ECO:0000313" key="2">
    <source>
        <dbReference type="EMBL" id="PHU39631.1"/>
    </source>
</evidence>
<dbReference type="RefSeq" id="WP_090155330.1">
    <property type="nucleotide sequence ID" value="NZ_PDYF01000026.1"/>
</dbReference>
<reference evidence="2" key="2">
    <citation type="submission" date="2017-10" db="EMBL/GenBank/DDBJ databases">
        <authorList>
            <person name="Banno H."/>
            <person name="Chua N.-H."/>
        </authorList>
    </citation>
    <scope>NUCLEOTIDE SEQUENCE [LARGE SCALE GENOMIC DNA]</scope>
    <source>
        <strain evidence="2">JK10</strain>
        <strain evidence="1">JK626</strain>
    </source>
</reference>
<dbReference type="Proteomes" id="UP000224317">
    <property type="component" value="Unassembled WGS sequence"/>
</dbReference>
<proteinExistence type="predicted"/>
<evidence type="ECO:0000313" key="3">
    <source>
        <dbReference type="Proteomes" id="UP000224317"/>
    </source>
</evidence>
<evidence type="ECO:0000313" key="1">
    <source>
        <dbReference type="EMBL" id="PHU34335.1"/>
    </source>
</evidence>
<dbReference type="InterPro" id="IPR022259">
    <property type="entry name" value="Acessory_Sec_prot_Asp3"/>
</dbReference>
<dbReference type="Pfam" id="PF15432">
    <property type="entry name" value="Sec-ASP3"/>
    <property type="match status" value="1"/>
</dbReference>
<dbReference type="STRING" id="46206.SAMN02910377_00407"/>
<keyword evidence="3" id="KW-1185">Reference proteome</keyword>
<gene>
    <name evidence="2" type="primary">asp3</name>
    <name evidence="2" type="ORF">CSX00_09975</name>
    <name evidence="1" type="ORF">CSX01_10470</name>
</gene>
<reference evidence="2" key="1">
    <citation type="submission" date="2017-10" db="EMBL/GenBank/DDBJ databases">
        <title>Resolving the taxonomy of Roseburia spp., Eubacterium rectale and Agathobacter spp. through phylogenomic analysis.</title>
        <authorList>
            <person name="Sheridan P.O."/>
            <person name="Walker A.W."/>
            <person name="Duncan S.H."/>
            <person name="Scott K.P."/>
            <person name="Toole P.W.O."/>
            <person name="Luis P."/>
            <person name="Flint H.J."/>
        </authorList>
    </citation>
    <scope>NUCLEOTIDE SEQUENCE [LARGE SCALE GENOMIC DNA]</scope>
    <source>
        <strain evidence="2">JK10</strain>
        <strain evidence="1">JK626</strain>
    </source>
</reference>
<dbReference type="Proteomes" id="UP000225889">
    <property type="component" value="Unassembled WGS sequence"/>
</dbReference>
<dbReference type="NCBIfam" id="TIGR03711">
    <property type="entry name" value="acc_sec_asp3"/>
    <property type="match status" value="1"/>
</dbReference>
<dbReference type="EMBL" id="PDYF01000026">
    <property type="protein sequence ID" value="PHU34335.1"/>
    <property type="molecule type" value="Genomic_DNA"/>
</dbReference>
<sequence>MEKAIWTIYWNEYSSDTYLYGSKIDYEARNCVRFKNELMPPGTVIKQWYSLTNYQAQRIEPSLPIIDGESRYRIKINIDTKDGKGCLVRLVFLDRYEREAGDFTIRGTEAEFSCPLKTYSYKMQLINAGMKEFVYHSVTIEEI</sequence>
<organism evidence="2 3">
    <name type="scientific">Pseudobutyrivibrio ruminis</name>
    <dbReference type="NCBI Taxonomy" id="46206"/>
    <lineage>
        <taxon>Bacteria</taxon>
        <taxon>Bacillati</taxon>
        <taxon>Bacillota</taxon>
        <taxon>Clostridia</taxon>
        <taxon>Lachnospirales</taxon>
        <taxon>Lachnospiraceae</taxon>
        <taxon>Pseudobutyrivibrio</taxon>
    </lineage>
</organism>
<accession>A0A2G3E978</accession>
<dbReference type="EMBL" id="PDYH01000042">
    <property type="protein sequence ID" value="PHU39631.1"/>
    <property type="molecule type" value="Genomic_DNA"/>
</dbReference>
<protein>
    <submittedName>
        <fullName evidence="2">Accessory Sec system protein Asp3</fullName>
    </submittedName>
</protein>